<evidence type="ECO:0000313" key="2">
    <source>
        <dbReference type="EMBL" id="CAA9294747.1"/>
    </source>
</evidence>
<dbReference type="SUPFAM" id="SSF82171">
    <property type="entry name" value="DPP6 N-terminal domain-like"/>
    <property type="match status" value="1"/>
</dbReference>
<dbReference type="EMBL" id="CADCTO010000652">
    <property type="protein sequence ID" value="CAA9294747.1"/>
    <property type="molecule type" value="Genomic_DNA"/>
</dbReference>
<organism evidence="2">
    <name type="scientific">uncultured Armatimonadetes bacterium</name>
    <dbReference type="NCBI Taxonomy" id="157466"/>
    <lineage>
        <taxon>Bacteria</taxon>
        <taxon>Bacillati</taxon>
        <taxon>Armatimonadota</taxon>
        <taxon>environmental samples</taxon>
    </lineage>
</organism>
<dbReference type="Pfam" id="PF07676">
    <property type="entry name" value="PD40"/>
    <property type="match status" value="4"/>
</dbReference>
<sequence length="288" mass="31594">MQSHICVTDVEGQYERVVFSTFEHFEAPNWSPDGKYLLLNSRGRLWRLPLDGPSEPQPVDTGTVSGINNDHGISPDGATCAISAGHIYTLPAAGGEPSRIAQKTPSYFHGWSPDGRTLAYCAQRDGVFNLFAIDVNGGEEVRLTSGRGYDDGPDYSPDGKWIYFNSDRTGSWCIWRIPADGAGPDDARAEQITDDALEDWFPHPSPDGRWLVFVSFPAGTRGHPPNQDVVLRRLPLPGDDVLPRSPIRELVSLFGGQGTINVNSWSPDGGHFAYVRYSRDDPQPAGEP</sequence>
<name>A0A6J4K4E8_9BACT</name>
<dbReference type="AlphaFoldDB" id="A0A6J4K4E8"/>
<reference evidence="2" key="1">
    <citation type="submission" date="2020-02" db="EMBL/GenBank/DDBJ databases">
        <authorList>
            <person name="Meier V. D."/>
        </authorList>
    </citation>
    <scope>NUCLEOTIDE SEQUENCE</scope>
    <source>
        <strain evidence="2">AVDCRST_MAG63</strain>
    </source>
</reference>
<dbReference type="InterPro" id="IPR011659">
    <property type="entry name" value="WD40"/>
</dbReference>
<proteinExistence type="inferred from homology"/>
<evidence type="ECO:0000256" key="1">
    <source>
        <dbReference type="ARBA" id="ARBA00009820"/>
    </source>
</evidence>
<protein>
    <submittedName>
        <fullName evidence="2">TolB protein, periplasmic protein involved in the tonb-independent uptake of group A colicins</fullName>
    </submittedName>
</protein>
<gene>
    <name evidence="2" type="ORF">AVDCRST_MAG63-4687</name>
</gene>
<dbReference type="InterPro" id="IPR011042">
    <property type="entry name" value="6-blade_b-propeller_TolB-like"/>
</dbReference>
<comment type="similarity">
    <text evidence="1">Belongs to the TolB family.</text>
</comment>
<dbReference type="PANTHER" id="PTHR36842:SF1">
    <property type="entry name" value="PROTEIN TOLB"/>
    <property type="match status" value="1"/>
</dbReference>
<dbReference type="PANTHER" id="PTHR36842">
    <property type="entry name" value="PROTEIN TOLB HOMOLOG"/>
    <property type="match status" value="1"/>
</dbReference>
<accession>A0A6J4K4E8</accession>
<dbReference type="Gene3D" id="2.120.10.30">
    <property type="entry name" value="TolB, C-terminal domain"/>
    <property type="match status" value="1"/>
</dbReference>